<keyword evidence="3" id="KW-1185">Reference proteome</keyword>
<reference evidence="2 3" key="1">
    <citation type="journal article" date="2008" name="BMC Genomics">
        <title>Complete genome of Phenylobacterium zucineum - a novel facultative intracellular bacterium isolated from human erythroleukemia cell line K562.</title>
        <authorList>
            <person name="Luo Y."/>
            <person name="Xu X."/>
            <person name="Ding Z."/>
            <person name="Liu Z."/>
            <person name="Zhang B."/>
            <person name="Yan Z."/>
            <person name="Sun J."/>
            <person name="Hu S."/>
            <person name="Hu X."/>
        </authorList>
    </citation>
    <scope>NUCLEOTIDE SEQUENCE [LARGE SCALE GENOMIC DNA]</scope>
    <source>
        <strain evidence="2 3">HLK1</strain>
    </source>
</reference>
<accession>B4RG26</accession>
<name>B4RG26_PHEZH</name>
<dbReference type="Pfam" id="PF13589">
    <property type="entry name" value="HATPase_c_3"/>
    <property type="match status" value="1"/>
</dbReference>
<feature type="region of interest" description="Disordered" evidence="1">
    <location>
        <begin position="377"/>
        <end position="434"/>
    </location>
</feature>
<dbReference type="EMBL" id="CP000747">
    <property type="protein sequence ID" value="ACG78839.1"/>
    <property type="molecule type" value="Genomic_DNA"/>
</dbReference>
<gene>
    <name evidence="2" type="ordered locus">PHZ_c2430</name>
</gene>
<evidence type="ECO:0000313" key="3">
    <source>
        <dbReference type="Proteomes" id="UP000001868"/>
    </source>
</evidence>
<dbReference type="AlphaFoldDB" id="B4RG26"/>
<evidence type="ECO:0008006" key="4">
    <source>
        <dbReference type="Google" id="ProtNLM"/>
    </source>
</evidence>
<feature type="region of interest" description="Disordered" evidence="1">
    <location>
        <begin position="1"/>
        <end position="23"/>
    </location>
</feature>
<dbReference type="Proteomes" id="UP000001868">
    <property type="component" value="Chromosome"/>
</dbReference>
<dbReference type="HOGENOM" id="CLU_027493_0_0_5"/>
<protein>
    <recommendedName>
        <fullName evidence="4">ATP-binding protein</fullName>
    </recommendedName>
</protein>
<dbReference type="PANTHER" id="PTHR48148:SF2">
    <property type="entry name" value="PA14 DOMAIN-CONTAINING PROTEIN"/>
    <property type="match status" value="1"/>
</dbReference>
<evidence type="ECO:0000256" key="1">
    <source>
        <dbReference type="SAM" id="MobiDB-lite"/>
    </source>
</evidence>
<dbReference type="STRING" id="450851.PHZ_c2430"/>
<evidence type="ECO:0000313" key="2">
    <source>
        <dbReference type="EMBL" id="ACG78839.1"/>
    </source>
</evidence>
<sequence>MTTTPPDSAPEPEPSSTPSGRRRLLPGGTRLAEILGAAGHTLVSAVADLIDNSISAQATEIHITFGQPNGGHGRWMTIRDNGVGMSAEELDEALRIGGAADYGPRSLGKFGFGLKGASWSQARRFKVITRQAGGSIRHLGWDSDDMANFEVDETPLDAWEREVADPKERGTVVLWKDMKAPMVAPAARGVPPFVAEIQDLSRHLGLVFHRFLDGDARGRPPLKIWVQGTEVESNGPASHPLTEHYDAKTLKVEHPGGTAEVRVEPILLPHEDELRDYHGEGWQAAADKIGYWGKRNETQGLFLYRNDRLIRWGGWHDMWATMDEKRKLARVILDIPPALDEAFNIDISKQRVQLPAFLQKQIKPLAETVRKASLAKFGRRPAPPPAPPVPPAAPGPGGPGGPAPSPGPGGPPPSGGPSPNPSPPSAPPPPTPQVVFRRVTSTKFAWQLVEGLTGERTLQVSGLSPALGELADAVASDPVAREALVAFLEDLDRVDAQQALIDDAAGA</sequence>
<dbReference type="InterPro" id="IPR036890">
    <property type="entry name" value="HATPase_C_sf"/>
</dbReference>
<feature type="compositionally biased region" description="Pro residues" evidence="1">
    <location>
        <begin position="381"/>
        <end position="432"/>
    </location>
</feature>
<dbReference type="PANTHER" id="PTHR48148">
    <property type="entry name" value="KERATINOCYTE PROLINE-RICH PROTEIN"/>
    <property type="match status" value="1"/>
</dbReference>
<dbReference type="Gene3D" id="3.30.565.10">
    <property type="entry name" value="Histidine kinase-like ATPase, C-terminal domain"/>
    <property type="match status" value="1"/>
</dbReference>
<dbReference type="SUPFAM" id="SSF55874">
    <property type="entry name" value="ATPase domain of HSP90 chaperone/DNA topoisomerase II/histidine kinase"/>
    <property type="match status" value="1"/>
</dbReference>
<dbReference type="KEGG" id="pzu:PHZ_c2430"/>
<proteinExistence type="predicted"/>
<dbReference type="eggNOG" id="COG0323">
    <property type="taxonomic scope" value="Bacteria"/>
</dbReference>
<organism evidence="2 3">
    <name type="scientific">Phenylobacterium zucineum (strain HLK1)</name>
    <dbReference type="NCBI Taxonomy" id="450851"/>
    <lineage>
        <taxon>Bacteria</taxon>
        <taxon>Pseudomonadati</taxon>
        <taxon>Pseudomonadota</taxon>
        <taxon>Alphaproteobacteria</taxon>
        <taxon>Caulobacterales</taxon>
        <taxon>Caulobacteraceae</taxon>
        <taxon>Phenylobacterium</taxon>
    </lineage>
</organism>